<dbReference type="PANTHER" id="PTHR10072:SF41">
    <property type="entry name" value="IRON-SULFUR CLUSTER ASSEMBLY 1 HOMOLOG, MITOCHONDRIAL"/>
    <property type="match status" value="1"/>
</dbReference>
<organism evidence="5 6">
    <name type="scientific">Candida oxycetoniae</name>
    <dbReference type="NCBI Taxonomy" id="497107"/>
    <lineage>
        <taxon>Eukaryota</taxon>
        <taxon>Fungi</taxon>
        <taxon>Dikarya</taxon>
        <taxon>Ascomycota</taxon>
        <taxon>Saccharomycotina</taxon>
        <taxon>Pichiomycetes</taxon>
        <taxon>Debaryomycetaceae</taxon>
        <taxon>Candida/Lodderomyces clade</taxon>
        <taxon>Candida</taxon>
    </lineage>
</organism>
<evidence type="ECO:0000256" key="3">
    <source>
        <dbReference type="ARBA" id="ARBA00071673"/>
    </source>
</evidence>
<dbReference type="GeneID" id="73382328"/>
<feature type="domain" description="Core" evidence="4">
    <location>
        <begin position="154"/>
        <end position="253"/>
    </location>
</feature>
<protein>
    <recommendedName>
        <fullName evidence="3">Iron-sulfur assembly protein 1</fullName>
    </recommendedName>
</protein>
<comment type="caution">
    <text evidence="5">The sequence shown here is derived from an EMBL/GenBank/DDBJ whole genome shotgun (WGS) entry which is preliminary data.</text>
</comment>
<dbReference type="PROSITE" id="PS01152">
    <property type="entry name" value="HESB"/>
    <property type="match status" value="1"/>
</dbReference>
<name>A0AAI9SSR0_9ASCO</name>
<dbReference type="Gene3D" id="2.60.300.12">
    <property type="entry name" value="HesB-like domain"/>
    <property type="match status" value="1"/>
</dbReference>
<accession>A0AAI9SSR0</accession>
<dbReference type="RefSeq" id="XP_049178223.1">
    <property type="nucleotide sequence ID" value="XM_049326182.1"/>
</dbReference>
<sequence>MILRTHVNRVTPLRKQFSTISRSLLQQQRHQQPYQLQPYRLNPHSLPVEELPKIQNVQKPRKDVQEQQATQRRPRTMRFRKETFSNTIEPSEIVEQPFAAATDTAFTLKETAPAKEALKEAPKKALKAASSEVAPAIATKKPRTRVLRPRKQLITLTPSALAHLRQLSNQPNPKLIRIGVRNRGCSGLTYDLDYVDKPGKFDELIEQDGVKVLIDSKALFSIVGSEMDWLDDKLSSRFIFKNPNSKGTCGCGESFMV</sequence>
<comment type="similarity">
    <text evidence="1">Belongs to the HesB/IscA family.</text>
</comment>
<evidence type="ECO:0000256" key="2">
    <source>
        <dbReference type="ARBA" id="ARBA00054873"/>
    </source>
</evidence>
<dbReference type="GO" id="GO:0005739">
    <property type="term" value="C:mitochondrion"/>
    <property type="evidence" value="ECO:0007669"/>
    <property type="project" value="TreeGrafter"/>
</dbReference>
<dbReference type="AlphaFoldDB" id="A0AAI9SSR0"/>
<dbReference type="FunFam" id="2.60.300.12:FF:000001">
    <property type="entry name" value="Iron-binding protein IscA"/>
    <property type="match status" value="1"/>
</dbReference>
<dbReference type="InterPro" id="IPR050322">
    <property type="entry name" value="Fe-S_cluster_asmbl/transfer"/>
</dbReference>
<dbReference type="Proteomes" id="UP001202479">
    <property type="component" value="Unassembled WGS sequence"/>
</dbReference>
<dbReference type="PANTHER" id="PTHR10072">
    <property type="entry name" value="IRON-SULFUR CLUSTER ASSEMBLY PROTEIN"/>
    <property type="match status" value="1"/>
</dbReference>
<dbReference type="InterPro" id="IPR000361">
    <property type="entry name" value="ATAP_core_dom"/>
</dbReference>
<gene>
    <name evidence="5" type="ORF">KGF56_004715</name>
</gene>
<comment type="function">
    <text evidence="2">Involved in the assembly of mitochondrial and cytoplasmic iron-sulfur proteins. Probably involved in the binding of an intermediate of Fe/S cluster assembly.</text>
</comment>
<keyword evidence="6" id="KW-1185">Reference proteome</keyword>
<reference evidence="5" key="1">
    <citation type="journal article" date="2022" name="DNA Res.">
        <title>Genome analysis of five recently described species of the CUG-Ser clade uncovers Candida theae as a new hybrid lineage with pathogenic potential in the Candida parapsilosis species complex.</title>
        <authorList>
            <person name="Mixao V."/>
            <person name="Del Olmo V."/>
            <person name="Hegedusova E."/>
            <person name="Saus E."/>
            <person name="Pryszcz L."/>
            <person name="Cillingova A."/>
            <person name="Nosek J."/>
            <person name="Gabaldon T."/>
        </authorList>
    </citation>
    <scope>NUCLEOTIDE SEQUENCE</scope>
    <source>
        <strain evidence="5">CBS 10844</strain>
    </source>
</reference>
<dbReference type="InterPro" id="IPR017870">
    <property type="entry name" value="FeS_cluster_insertion_CS"/>
</dbReference>
<dbReference type="SUPFAM" id="SSF89360">
    <property type="entry name" value="HesB-like domain"/>
    <property type="match status" value="1"/>
</dbReference>
<dbReference type="InterPro" id="IPR016092">
    <property type="entry name" value="ATAP"/>
</dbReference>
<evidence type="ECO:0000313" key="6">
    <source>
        <dbReference type="Proteomes" id="UP001202479"/>
    </source>
</evidence>
<evidence type="ECO:0000313" key="5">
    <source>
        <dbReference type="EMBL" id="KAI3402474.2"/>
    </source>
</evidence>
<dbReference type="InterPro" id="IPR035903">
    <property type="entry name" value="HesB-like_dom_sf"/>
</dbReference>
<dbReference type="EMBL" id="JAHUZD010000145">
    <property type="protein sequence ID" value="KAI3402474.2"/>
    <property type="molecule type" value="Genomic_DNA"/>
</dbReference>
<dbReference type="GO" id="GO:0051537">
    <property type="term" value="F:2 iron, 2 sulfur cluster binding"/>
    <property type="evidence" value="ECO:0007669"/>
    <property type="project" value="TreeGrafter"/>
</dbReference>
<dbReference type="Pfam" id="PF01521">
    <property type="entry name" value="Fe-S_biosyn"/>
    <property type="match status" value="1"/>
</dbReference>
<dbReference type="GO" id="GO:0016226">
    <property type="term" value="P:iron-sulfur cluster assembly"/>
    <property type="evidence" value="ECO:0007669"/>
    <property type="project" value="InterPro"/>
</dbReference>
<dbReference type="NCBIfam" id="TIGR00049">
    <property type="entry name" value="iron-sulfur cluster assembly accessory protein"/>
    <property type="match status" value="1"/>
</dbReference>
<evidence type="ECO:0000259" key="4">
    <source>
        <dbReference type="Pfam" id="PF01521"/>
    </source>
</evidence>
<evidence type="ECO:0000256" key="1">
    <source>
        <dbReference type="ARBA" id="ARBA00006718"/>
    </source>
</evidence>
<proteinExistence type="inferred from homology"/>